<dbReference type="GO" id="GO:0002949">
    <property type="term" value="P:tRNA threonylcarbamoyladenosine modification"/>
    <property type="evidence" value="ECO:0007669"/>
    <property type="project" value="InterPro"/>
</dbReference>
<reference evidence="3 4" key="1">
    <citation type="submission" date="2016-10" db="EMBL/GenBank/DDBJ databases">
        <authorList>
            <person name="de Groot N.N."/>
        </authorList>
    </citation>
    <scope>NUCLEOTIDE SEQUENCE [LARGE SCALE GENOMIC DNA]</scope>
    <source>
        <strain evidence="3 4">CGMCC 1.6762</strain>
    </source>
</reference>
<protein>
    <submittedName>
        <fullName evidence="2">tRNA (Adenosine(37)-N6)-threonylcarbamoyltransferase complex dimerization subunit type 1 TsaB</fullName>
    </submittedName>
    <submittedName>
        <fullName evidence="3">tRNA threonylcarbamoyladenosine biosynthesis protein TsaB</fullName>
    </submittedName>
</protein>
<dbReference type="AlphaFoldDB" id="A0A1G7FCH8"/>
<dbReference type="PANTHER" id="PTHR11735">
    <property type="entry name" value="TRNA N6-ADENOSINE THREONYLCARBAMOYLTRANSFERASE"/>
    <property type="match status" value="1"/>
</dbReference>
<dbReference type="Proteomes" id="UP000272481">
    <property type="component" value="Unassembled WGS sequence"/>
</dbReference>
<dbReference type="STRING" id="426756.SAMN04488126_1183"/>
<evidence type="ECO:0000313" key="5">
    <source>
        <dbReference type="Proteomes" id="UP000272481"/>
    </source>
</evidence>
<name>A0A1G7FCH8_9BACL</name>
<dbReference type="InterPro" id="IPR022496">
    <property type="entry name" value="T6A_TsaB"/>
</dbReference>
<dbReference type="Proteomes" id="UP000198823">
    <property type="component" value="Unassembled WGS sequence"/>
</dbReference>
<dbReference type="EMBL" id="FNAR01000018">
    <property type="protein sequence ID" value="SDE73534.1"/>
    <property type="molecule type" value="Genomic_DNA"/>
</dbReference>
<dbReference type="NCBIfam" id="TIGR03725">
    <property type="entry name" value="T6A_YeaZ"/>
    <property type="match status" value="1"/>
</dbReference>
<sequence length="236" mass="25617">MIWLGLDTANAPLSVALVRDGELLAELNSAMGLNHSEGAMPAVEQLLKRAGLRPADIDAIAVSEGPGSYTGVRIGVTIAKTLAWTLDKPLVGVSSLRVLASNIFTYGVTICPLIDARRGNVYAGLYRRRHEDGTLDCLLEDRHMALSDLLGQLKKEGNPVVFVGEGARKNEEALKQALGELGRRAHFTQDIPRASLLITEAQKAEPEAVHAFAPEYRRITEAEANWQKANREAGEK</sequence>
<evidence type="ECO:0000259" key="1">
    <source>
        <dbReference type="Pfam" id="PF00814"/>
    </source>
</evidence>
<dbReference type="InterPro" id="IPR000905">
    <property type="entry name" value="Gcp-like_dom"/>
</dbReference>
<evidence type="ECO:0000313" key="4">
    <source>
        <dbReference type="Proteomes" id="UP000198823"/>
    </source>
</evidence>
<dbReference type="PANTHER" id="PTHR11735:SF11">
    <property type="entry name" value="TRNA THREONYLCARBAMOYLADENOSINE BIOSYNTHESIS PROTEIN TSAB"/>
    <property type="match status" value="1"/>
</dbReference>
<keyword evidence="5" id="KW-1185">Reference proteome</keyword>
<dbReference type="SUPFAM" id="SSF53067">
    <property type="entry name" value="Actin-like ATPase domain"/>
    <property type="match status" value="2"/>
</dbReference>
<dbReference type="Gene3D" id="3.30.420.40">
    <property type="match status" value="2"/>
</dbReference>
<feature type="domain" description="Gcp-like" evidence="1">
    <location>
        <begin position="34"/>
        <end position="226"/>
    </location>
</feature>
<proteinExistence type="predicted"/>
<dbReference type="InterPro" id="IPR043129">
    <property type="entry name" value="ATPase_NBD"/>
</dbReference>
<organism evidence="3 4">
    <name type="scientific">Bhargavaea beijingensis</name>
    <dbReference type="NCBI Taxonomy" id="426756"/>
    <lineage>
        <taxon>Bacteria</taxon>
        <taxon>Bacillati</taxon>
        <taxon>Bacillota</taxon>
        <taxon>Bacilli</taxon>
        <taxon>Bacillales</taxon>
        <taxon>Caryophanaceae</taxon>
        <taxon>Bhargavaea</taxon>
    </lineage>
</organism>
<evidence type="ECO:0000313" key="3">
    <source>
        <dbReference type="EMBL" id="SDE73534.1"/>
    </source>
</evidence>
<dbReference type="Pfam" id="PF00814">
    <property type="entry name" value="TsaD"/>
    <property type="match status" value="1"/>
</dbReference>
<dbReference type="RefSeq" id="WP_092097998.1">
    <property type="nucleotide sequence ID" value="NZ_FNAR01000018.1"/>
</dbReference>
<accession>A0A1G7FCH8</accession>
<dbReference type="GO" id="GO:0005829">
    <property type="term" value="C:cytosol"/>
    <property type="evidence" value="ECO:0007669"/>
    <property type="project" value="TreeGrafter"/>
</dbReference>
<dbReference type="CDD" id="cd24032">
    <property type="entry name" value="ASKHA_NBD_TsaB"/>
    <property type="match status" value="1"/>
</dbReference>
<evidence type="ECO:0000313" key="2">
    <source>
        <dbReference type="EMBL" id="RSK29632.1"/>
    </source>
</evidence>
<dbReference type="EMBL" id="RWGW01000018">
    <property type="protein sequence ID" value="RSK29632.1"/>
    <property type="molecule type" value="Genomic_DNA"/>
</dbReference>
<reference evidence="2 5" key="2">
    <citation type="submission" date="2018-12" db="EMBL/GenBank/DDBJ databases">
        <title>Comparitive functional genomics of dry heat resistant strains isolated from the viking spacecraft.</title>
        <authorList>
            <person name="Seuylemezian A."/>
            <person name="Vaishampayan P."/>
        </authorList>
    </citation>
    <scope>NUCLEOTIDE SEQUENCE [LARGE SCALE GENOMIC DNA]</scope>
    <source>
        <strain evidence="2 5">M6-11</strain>
    </source>
</reference>
<dbReference type="OrthoDB" id="9784166at2"/>
<gene>
    <name evidence="2" type="primary">tsaB</name>
    <name evidence="2" type="ORF">EJA12_11125</name>
    <name evidence="3" type="ORF">SAMN04488126_1183</name>
</gene>